<name>A0A644T7C6_9ZZZZ</name>
<feature type="transmembrane region" description="Helical" evidence="1">
    <location>
        <begin position="30"/>
        <end position="53"/>
    </location>
</feature>
<evidence type="ECO:0000256" key="1">
    <source>
        <dbReference type="SAM" id="Phobius"/>
    </source>
</evidence>
<keyword evidence="1" id="KW-0812">Transmembrane</keyword>
<proteinExistence type="predicted"/>
<dbReference type="EMBL" id="VSSQ01000019">
    <property type="protein sequence ID" value="MPL62835.1"/>
    <property type="molecule type" value="Genomic_DNA"/>
</dbReference>
<keyword evidence="1" id="KW-0472">Membrane</keyword>
<keyword evidence="1" id="KW-1133">Transmembrane helix</keyword>
<feature type="transmembrane region" description="Helical" evidence="1">
    <location>
        <begin position="7"/>
        <end position="24"/>
    </location>
</feature>
<comment type="caution">
    <text evidence="2">The sequence shown here is derived from an EMBL/GenBank/DDBJ whole genome shotgun (WGS) entry which is preliminary data.</text>
</comment>
<gene>
    <name evidence="2" type="ORF">SDC9_08455</name>
</gene>
<reference evidence="2" key="1">
    <citation type="submission" date="2019-08" db="EMBL/GenBank/DDBJ databases">
        <authorList>
            <person name="Kucharzyk K."/>
            <person name="Murdoch R.W."/>
            <person name="Higgins S."/>
            <person name="Loffler F."/>
        </authorList>
    </citation>
    <scope>NUCLEOTIDE SEQUENCE</scope>
</reference>
<organism evidence="2">
    <name type="scientific">bioreactor metagenome</name>
    <dbReference type="NCBI Taxonomy" id="1076179"/>
    <lineage>
        <taxon>unclassified sequences</taxon>
        <taxon>metagenomes</taxon>
        <taxon>ecological metagenomes</taxon>
    </lineage>
</organism>
<dbReference type="AlphaFoldDB" id="A0A644T7C6"/>
<evidence type="ECO:0000313" key="2">
    <source>
        <dbReference type="EMBL" id="MPL62835.1"/>
    </source>
</evidence>
<accession>A0A644T7C6</accession>
<protein>
    <submittedName>
        <fullName evidence="2">Uncharacterized protein</fullName>
    </submittedName>
</protein>
<sequence length="71" mass="8083">MNKLMLTSYSLLIISILLILYALIFSPSAWIVYGIAIVFIPIFILSLGLITMAKAKKEEKEERTEEPFIGY</sequence>